<proteinExistence type="predicted"/>
<accession>A0A955ICF0</accession>
<gene>
    <name evidence="1" type="ORF">KC678_01505</name>
</gene>
<dbReference type="AlphaFoldDB" id="A0A955ICF0"/>
<comment type="caution">
    <text evidence="1">The sequence shown here is derived from an EMBL/GenBank/DDBJ whole genome shotgun (WGS) entry which is preliminary data.</text>
</comment>
<dbReference type="EMBL" id="JAGQLJ010000029">
    <property type="protein sequence ID" value="MCA9380918.1"/>
    <property type="molecule type" value="Genomic_DNA"/>
</dbReference>
<organism evidence="1 2">
    <name type="scientific">Candidatus Dojkabacteria bacterium</name>
    <dbReference type="NCBI Taxonomy" id="2099670"/>
    <lineage>
        <taxon>Bacteria</taxon>
        <taxon>Candidatus Dojkabacteria</taxon>
    </lineage>
</organism>
<dbReference type="Proteomes" id="UP000775877">
    <property type="component" value="Unassembled WGS sequence"/>
</dbReference>
<evidence type="ECO:0000313" key="1">
    <source>
        <dbReference type="EMBL" id="MCA9380918.1"/>
    </source>
</evidence>
<sequence length="144" mass="16687">MQKSKIKLKIENRILSCDECNRLNNFLGCDWRRTYYFDQRVQISMSGYAFSVCSGSSPAILPYETLHIGLEDVRIDEGIYKAYHREVCISGSSLTVKSDFNDIDLDQLGLNHLRHYIELETFPQIYPDSFLAEYTNQSLSEIID</sequence>
<name>A0A955ICF0_9BACT</name>
<evidence type="ECO:0000313" key="2">
    <source>
        <dbReference type="Proteomes" id="UP000775877"/>
    </source>
</evidence>
<reference evidence="1" key="2">
    <citation type="journal article" date="2021" name="Microbiome">
        <title>Successional dynamics and alternative stable states in a saline activated sludge microbial community over 9 years.</title>
        <authorList>
            <person name="Wang Y."/>
            <person name="Ye J."/>
            <person name="Ju F."/>
            <person name="Liu L."/>
            <person name="Boyd J.A."/>
            <person name="Deng Y."/>
            <person name="Parks D.H."/>
            <person name="Jiang X."/>
            <person name="Yin X."/>
            <person name="Woodcroft B.J."/>
            <person name="Tyson G.W."/>
            <person name="Hugenholtz P."/>
            <person name="Polz M.F."/>
            <person name="Zhang T."/>
        </authorList>
    </citation>
    <scope>NUCLEOTIDE SEQUENCE</scope>
    <source>
        <strain evidence="1">HKST-UBA13</strain>
    </source>
</reference>
<reference evidence="1" key="1">
    <citation type="submission" date="2020-04" db="EMBL/GenBank/DDBJ databases">
        <authorList>
            <person name="Zhang T."/>
        </authorList>
    </citation>
    <scope>NUCLEOTIDE SEQUENCE</scope>
    <source>
        <strain evidence="1">HKST-UBA13</strain>
    </source>
</reference>
<protein>
    <submittedName>
        <fullName evidence="1">Uncharacterized protein</fullName>
    </submittedName>
</protein>